<feature type="transmembrane region" description="Helical" evidence="8">
    <location>
        <begin position="103"/>
        <end position="136"/>
    </location>
</feature>
<feature type="transmembrane region" description="Helical" evidence="8">
    <location>
        <begin position="514"/>
        <end position="535"/>
    </location>
</feature>
<dbReference type="RefSeq" id="WP_163742067.1">
    <property type="nucleotide sequence ID" value="NZ_JAAGOA010000018.1"/>
</dbReference>
<keyword evidence="4 8" id="KW-1003">Cell membrane</keyword>
<feature type="transmembrane region" description="Helical" evidence="8">
    <location>
        <begin position="221"/>
        <end position="249"/>
    </location>
</feature>
<dbReference type="PANTHER" id="PTHR30003">
    <property type="entry name" value="L-LACTATE PERMEASE"/>
    <property type="match status" value="1"/>
</dbReference>
<feature type="region of interest" description="Disordered" evidence="9">
    <location>
        <begin position="259"/>
        <end position="286"/>
    </location>
</feature>
<keyword evidence="11" id="KW-1185">Reference proteome</keyword>
<evidence type="ECO:0000256" key="7">
    <source>
        <dbReference type="ARBA" id="ARBA00023136"/>
    </source>
</evidence>
<comment type="caution">
    <text evidence="10">The sequence shown here is derived from an EMBL/GenBank/DDBJ whole genome shotgun (WGS) entry which is preliminary data.</text>
</comment>
<feature type="compositionally biased region" description="Acidic residues" evidence="9">
    <location>
        <begin position="266"/>
        <end position="277"/>
    </location>
</feature>
<feature type="transmembrane region" description="Helical" evidence="8">
    <location>
        <begin position="179"/>
        <end position="201"/>
    </location>
</feature>
<dbReference type="Proteomes" id="UP000475214">
    <property type="component" value="Unassembled WGS sequence"/>
</dbReference>
<evidence type="ECO:0000256" key="9">
    <source>
        <dbReference type="SAM" id="MobiDB-lite"/>
    </source>
</evidence>
<dbReference type="Pfam" id="PF02652">
    <property type="entry name" value="Lactate_perm"/>
    <property type="match status" value="1"/>
</dbReference>
<feature type="transmembrane region" description="Helical" evidence="8">
    <location>
        <begin position="358"/>
        <end position="378"/>
    </location>
</feature>
<protein>
    <recommendedName>
        <fullName evidence="8">L-lactate permease</fullName>
    </recommendedName>
</protein>
<dbReference type="PANTHER" id="PTHR30003:SF0">
    <property type="entry name" value="GLYCOLATE PERMEASE GLCA-RELATED"/>
    <property type="match status" value="1"/>
</dbReference>
<gene>
    <name evidence="10" type="ORF">G1H10_22870</name>
</gene>
<feature type="transmembrane region" description="Helical" evidence="8">
    <location>
        <begin position="6"/>
        <end position="21"/>
    </location>
</feature>
<evidence type="ECO:0000256" key="8">
    <source>
        <dbReference type="RuleBase" id="RU365092"/>
    </source>
</evidence>
<feature type="transmembrane region" description="Helical" evidence="8">
    <location>
        <begin position="59"/>
        <end position="77"/>
    </location>
</feature>
<dbReference type="GO" id="GO:0015129">
    <property type="term" value="F:lactate transmembrane transporter activity"/>
    <property type="evidence" value="ECO:0007669"/>
    <property type="project" value="UniProtKB-UniRule"/>
</dbReference>
<keyword evidence="7 8" id="KW-0472">Membrane</keyword>
<keyword evidence="5 8" id="KW-0812">Transmembrane</keyword>
<name>A0A6L9SEU2_9ACTN</name>
<evidence type="ECO:0000256" key="4">
    <source>
        <dbReference type="ARBA" id="ARBA00022475"/>
    </source>
</evidence>
<evidence type="ECO:0000256" key="1">
    <source>
        <dbReference type="ARBA" id="ARBA00004651"/>
    </source>
</evidence>
<comment type="function">
    <text evidence="8">Uptake of L-lactate across the membrane. Can also transport D-lactate and glycolate.</text>
</comment>
<dbReference type="AlphaFoldDB" id="A0A6L9SEU2"/>
<evidence type="ECO:0000256" key="2">
    <source>
        <dbReference type="ARBA" id="ARBA00010100"/>
    </source>
</evidence>
<comment type="subcellular location">
    <subcellularLocation>
        <location evidence="1 8">Cell membrane</location>
        <topology evidence="1 8">Multi-pass membrane protein</topology>
    </subcellularLocation>
</comment>
<proteinExistence type="inferred from homology"/>
<evidence type="ECO:0000313" key="10">
    <source>
        <dbReference type="EMBL" id="NEE03011.1"/>
    </source>
</evidence>
<feature type="transmembrane region" description="Helical" evidence="8">
    <location>
        <begin position="489"/>
        <end position="507"/>
    </location>
</feature>
<keyword evidence="6 8" id="KW-1133">Transmembrane helix</keyword>
<feature type="transmembrane region" description="Helical" evidence="8">
    <location>
        <begin position="148"/>
        <end position="167"/>
    </location>
</feature>
<evidence type="ECO:0000256" key="3">
    <source>
        <dbReference type="ARBA" id="ARBA00022448"/>
    </source>
</evidence>
<evidence type="ECO:0000313" key="11">
    <source>
        <dbReference type="Proteomes" id="UP000475214"/>
    </source>
</evidence>
<feature type="transmembrane region" description="Helical" evidence="8">
    <location>
        <begin position="292"/>
        <end position="313"/>
    </location>
</feature>
<evidence type="ECO:0000256" key="6">
    <source>
        <dbReference type="ARBA" id="ARBA00022989"/>
    </source>
</evidence>
<dbReference type="InterPro" id="IPR003804">
    <property type="entry name" value="Lactate_perm"/>
</dbReference>
<dbReference type="GO" id="GO:0005886">
    <property type="term" value="C:plasma membrane"/>
    <property type="evidence" value="ECO:0007669"/>
    <property type="project" value="UniProtKB-SubCell"/>
</dbReference>
<feature type="transmembrane region" description="Helical" evidence="8">
    <location>
        <begin position="390"/>
        <end position="412"/>
    </location>
</feature>
<reference evidence="10 11" key="1">
    <citation type="submission" date="2020-02" db="EMBL/GenBank/DDBJ databases">
        <authorList>
            <person name="Li X.-J."/>
            <person name="Han X.-M."/>
        </authorList>
    </citation>
    <scope>NUCLEOTIDE SEQUENCE [LARGE SCALE GENOMIC DNA]</scope>
    <source>
        <strain evidence="10 11">CCTCC AB 2017055</strain>
    </source>
</reference>
<feature type="transmembrane region" description="Helical" evidence="8">
    <location>
        <begin position="28"/>
        <end position="47"/>
    </location>
</feature>
<keyword evidence="3 8" id="KW-0813">Transport</keyword>
<evidence type="ECO:0000256" key="5">
    <source>
        <dbReference type="ARBA" id="ARBA00022692"/>
    </source>
</evidence>
<organism evidence="10 11">
    <name type="scientific">Phytoactinopolyspora halotolerans</name>
    <dbReference type="NCBI Taxonomy" id="1981512"/>
    <lineage>
        <taxon>Bacteria</taxon>
        <taxon>Bacillati</taxon>
        <taxon>Actinomycetota</taxon>
        <taxon>Actinomycetes</taxon>
        <taxon>Jiangellales</taxon>
        <taxon>Jiangellaceae</taxon>
        <taxon>Phytoactinopolyspora</taxon>
    </lineage>
</organism>
<accession>A0A6L9SEU2</accession>
<sequence length="536" mass="55753">MDGYWFAALVPVLTLFLLVLLGRLKTTWSAAVTLATALVLALTVFAAPVDTVATAAAKGLWLGTWILCVVVPALLLYRLAHAAGMDRLGETFTRFLPRRTDRLLLLAWIFPSFVQGVAGFGTPIAVCAPLLLMLGYDKVRAVVLPLVGYHWSVTFGSMGSSFYMASLTAGFSGSSQDTLALEAGVMLAVNAIVAGLLVLLIDGGLRQLRRGWLLLVTAGAAMAGTLVVVATAVPAIASLAAGTAGLLVLTGKRLVETRRTRATVPDSDDADTPDTSDADSHQESPAAAVTPAASATVLAPYGFLLLVVLPVFLTPPIRDFVRERFELAPSFGRTVTDRGWVNEPVDHYLPIPLLGHPGFYILLACLLGWITYRVVGLWRGVDTGHVVRSWLSAVAGSAPTTLMLGTLAMVLVDSGMVTTLADGIADTAGSAYPVFSPVVGALGSFMTGSSTSSNALFAALQAEVAGRVGVEPELLVAAQATGANVGNSIAPVIILIGATAVGALDRVGQITRRALLPMTVLLAVVIGGVVVQASVF</sequence>
<dbReference type="EMBL" id="JAAGOA010000018">
    <property type="protein sequence ID" value="NEE03011.1"/>
    <property type="molecule type" value="Genomic_DNA"/>
</dbReference>
<dbReference type="GO" id="GO:0015295">
    <property type="term" value="F:solute:proton symporter activity"/>
    <property type="evidence" value="ECO:0007669"/>
    <property type="project" value="TreeGrafter"/>
</dbReference>
<comment type="similarity">
    <text evidence="2 8">Belongs to the lactate permease family.</text>
</comment>